<protein>
    <recommendedName>
        <fullName evidence="3">Thioredoxin domain-containing protein</fullName>
    </recommendedName>
</protein>
<dbReference type="OrthoDB" id="19690at2759"/>
<accession>A0A1E4RGE6</accession>
<gene>
    <name evidence="1" type="ORF">HYPBUDRAFT_140547</name>
</gene>
<evidence type="ECO:0008006" key="3">
    <source>
        <dbReference type="Google" id="ProtNLM"/>
    </source>
</evidence>
<evidence type="ECO:0000313" key="2">
    <source>
        <dbReference type="Proteomes" id="UP000095085"/>
    </source>
</evidence>
<dbReference type="RefSeq" id="XP_020075409.1">
    <property type="nucleotide sequence ID" value="XM_020219756.1"/>
</dbReference>
<sequence length="162" mass="18711">MLSIRYNSAKSIGINLSFRRTFFLFNYFGQKIIYPPDVKNITTENRLFPTYIESNNELHNHLLFKYPLILNFTYPGDKNCNKLTKPLFDVLSDSKKYPSNSPAVGLVNISCDTEGGRDIMSTYAINKVPTLLLLQKQMPTDKFQPNLDTFKESDLIEWIKSI</sequence>
<dbReference type="Proteomes" id="UP000095085">
    <property type="component" value="Unassembled WGS sequence"/>
</dbReference>
<dbReference type="EMBL" id="KV454542">
    <property type="protein sequence ID" value="ODV66342.1"/>
    <property type="molecule type" value="Genomic_DNA"/>
</dbReference>
<dbReference type="GeneID" id="30994306"/>
<name>A0A1E4RGE6_9ASCO</name>
<proteinExistence type="predicted"/>
<dbReference type="SUPFAM" id="SSF52833">
    <property type="entry name" value="Thioredoxin-like"/>
    <property type="match status" value="1"/>
</dbReference>
<dbReference type="Gene3D" id="3.40.30.10">
    <property type="entry name" value="Glutaredoxin"/>
    <property type="match status" value="1"/>
</dbReference>
<dbReference type="AlphaFoldDB" id="A0A1E4RGE6"/>
<evidence type="ECO:0000313" key="1">
    <source>
        <dbReference type="EMBL" id="ODV66342.1"/>
    </source>
</evidence>
<organism evidence="1 2">
    <name type="scientific">Hyphopichia burtonii NRRL Y-1933</name>
    <dbReference type="NCBI Taxonomy" id="984485"/>
    <lineage>
        <taxon>Eukaryota</taxon>
        <taxon>Fungi</taxon>
        <taxon>Dikarya</taxon>
        <taxon>Ascomycota</taxon>
        <taxon>Saccharomycotina</taxon>
        <taxon>Pichiomycetes</taxon>
        <taxon>Debaryomycetaceae</taxon>
        <taxon>Hyphopichia</taxon>
    </lineage>
</organism>
<dbReference type="InterPro" id="IPR036249">
    <property type="entry name" value="Thioredoxin-like_sf"/>
</dbReference>
<reference evidence="2" key="1">
    <citation type="submission" date="2016-05" db="EMBL/GenBank/DDBJ databases">
        <title>Comparative genomics of biotechnologically important yeasts.</title>
        <authorList>
            <consortium name="DOE Joint Genome Institute"/>
            <person name="Riley R."/>
            <person name="Haridas S."/>
            <person name="Wolfe K.H."/>
            <person name="Lopes M.R."/>
            <person name="Hittinger C.T."/>
            <person name="Goker M."/>
            <person name="Salamov A."/>
            <person name="Wisecaver J."/>
            <person name="Long T.M."/>
            <person name="Aerts A.L."/>
            <person name="Barry K."/>
            <person name="Choi C."/>
            <person name="Clum A."/>
            <person name="Coughlan A.Y."/>
            <person name="Deshpande S."/>
            <person name="Douglass A.P."/>
            <person name="Hanson S.J."/>
            <person name="Klenk H.-P."/>
            <person name="Labutti K."/>
            <person name="Lapidus A."/>
            <person name="Lindquist E."/>
            <person name="Lipzen A."/>
            <person name="Meier-Kolthoff J.P."/>
            <person name="Ohm R.A."/>
            <person name="Otillar R.P."/>
            <person name="Pangilinan J."/>
            <person name="Peng Y."/>
            <person name="Rokas A."/>
            <person name="Rosa C.A."/>
            <person name="Scheuner C."/>
            <person name="Sibirny A.A."/>
            <person name="Slot J.C."/>
            <person name="Stielow J.B."/>
            <person name="Sun H."/>
            <person name="Kurtzman C.P."/>
            <person name="Blackwell M."/>
            <person name="Grigoriev I.V."/>
            <person name="Jeffries T.W."/>
        </authorList>
    </citation>
    <scope>NUCLEOTIDE SEQUENCE [LARGE SCALE GENOMIC DNA]</scope>
    <source>
        <strain evidence="2">NRRL Y-1933</strain>
    </source>
</reference>
<keyword evidence="2" id="KW-1185">Reference proteome</keyword>